<gene>
    <name evidence="4" type="ORF">CRHIZ90672A_00015500</name>
</gene>
<dbReference type="PROSITE" id="PS50297">
    <property type="entry name" value="ANK_REP_REGION"/>
    <property type="match status" value="3"/>
</dbReference>
<feature type="repeat" description="ANK" evidence="3">
    <location>
        <begin position="83"/>
        <end position="115"/>
    </location>
</feature>
<evidence type="ECO:0000256" key="2">
    <source>
        <dbReference type="ARBA" id="ARBA00023043"/>
    </source>
</evidence>
<evidence type="ECO:0000313" key="5">
    <source>
        <dbReference type="Proteomes" id="UP000696573"/>
    </source>
</evidence>
<evidence type="ECO:0008006" key="6">
    <source>
        <dbReference type="Google" id="ProtNLM"/>
    </source>
</evidence>
<reference evidence="4" key="1">
    <citation type="submission" date="2021-10" db="EMBL/GenBank/DDBJ databases">
        <authorList>
            <person name="Piombo E."/>
        </authorList>
    </citation>
    <scope>NUCLEOTIDE SEQUENCE</scope>
</reference>
<dbReference type="InterPro" id="IPR002110">
    <property type="entry name" value="Ankyrin_rpt"/>
</dbReference>
<dbReference type="Pfam" id="PF12796">
    <property type="entry name" value="Ank_2"/>
    <property type="match status" value="2"/>
</dbReference>
<sequence>MLSTVLDILSGAAQEHEVLGDIPIQLLLAASKGGRMEVLPRLITTMADKNAPAFQHAVENGQLSIVEYLVNLQVHINVAPRANGYTSLQAASLKGYLEVVKLLVAQRADINAGPAKNHGLTALQAASLGGHLKIVKLLLDQKADINARPAITRGLTALQAASQEGHLEIVKYLVAGKADVDYRDLSEGKTALEYAREGGHLQIVGLLHNESAMAKYELYLAGAD</sequence>
<evidence type="ECO:0000256" key="3">
    <source>
        <dbReference type="PROSITE-ProRule" id="PRU00023"/>
    </source>
</evidence>
<proteinExistence type="predicted"/>
<dbReference type="PRINTS" id="PR01415">
    <property type="entry name" value="ANKYRIN"/>
</dbReference>
<evidence type="ECO:0000313" key="4">
    <source>
        <dbReference type="EMBL" id="CAH0035530.1"/>
    </source>
</evidence>
<dbReference type="SUPFAM" id="SSF48403">
    <property type="entry name" value="Ankyrin repeat"/>
    <property type="match status" value="1"/>
</dbReference>
<protein>
    <recommendedName>
        <fullName evidence="6">Ankyrin</fullName>
    </recommendedName>
</protein>
<keyword evidence="1" id="KW-0677">Repeat</keyword>
<comment type="caution">
    <text evidence="4">The sequence shown here is derived from an EMBL/GenBank/DDBJ whole genome shotgun (WGS) entry which is preliminary data.</text>
</comment>
<name>A0A9N9YNV7_9HYPO</name>
<dbReference type="Pfam" id="PF00023">
    <property type="entry name" value="Ank"/>
    <property type="match status" value="1"/>
</dbReference>
<dbReference type="AlphaFoldDB" id="A0A9N9YNV7"/>
<dbReference type="PANTHER" id="PTHR24198:SF194">
    <property type="entry name" value="INVERSIN-A"/>
    <property type="match status" value="1"/>
</dbReference>
<accession>A0A9N9YNV7</accession>
<feature type="repeat" description="ANK" evidence="3">
    <location>
        <begin position="118"/>
        <end position="150"/>
    </location>
</feature>
<dbReference type="PANTHER" id="PTHR24198">
    <property type="entry name" value="ANKYRIN REPEAT AND PROTEIN KINASE DOMAIN-CONTAINING PROTEIN"/>
    <property type="match status" value="1"/>
</dbReference>
<dbReference type="Proteomes" id="UP000696573">
    <property type="component" value="Unassembled WGS sequence"/>
</dbReference>
<dbReference type="PROSITE" id="PS50088">
    <property type="entry name" value="ANK_REPEAT"/>
    <property type="match status" value="3"/>
</dbReference>
<dbReference type="SMART" id="SM00248">
    <property type="entry name" value="ANK"/>
    <property type="match status" value="5"/>
</dbReference>
<keyword evidence="2 3" id="KW-0040">ANK repeat</keyword>
<keyword evidence="5" id="KW-1185">Reference proteome</keyword>
<dbReference type="EMBL" id="CABFNQ020000754">
    <property type="protein sequence ID" value="CAH0035530.1"/>
    <property type="molecule type" value="Genomic_DNA"/>
</dbReference>
<organism evidence="4 5">
    <name type="scientific">Clonostachys rhizophaga</name>
    <dbReference type="NCBI Taxonomy" id="160324"/>
    <lineage>
        <taxon>Eukaryota</taxon>
        <taxon>Fungi</taxon>
        <taxon>Dikarya</taxon>
        <taxon>Ascomycota</taxon>
        <taxon>Pezizomycotina</taxon>
        <taxon>Sordariomycetes</taxon>
        <taxon>Hypocreomycetidae</taxon>
        <taxon>Hypocreales</taxon>
        <taxon>Bionectriaceae</taxon>
        <taxon>Clonostachys</taxon>
    </lineage>
</organism>
<dbReference type="OrthoDB" id="539213at2759"/>
<evidence type="ECO:0000256" key="1">
    <source>
        <dbReference type="ARBA" id="ARBA00022737"/>
    </source>
</evidence>
<dbReference type="Gene3D" id="1.25.40.20">
    <property type="entry name" value="Ankyrin repeat-containing domain"/>
    <property type="match status" value="2"/>
</dbReference>
<feature type="repeat" description="ANK" evidence="3">
    <location>
        <begin position="153"/>
        <end position="185"/>
    </location>
</feature>
<dbReference type="InterPro" id="IPR036770">
    <property type="entry name" value="Ankyrin_rpt-contain_sf"/>
</dbReference>